<organism evidence="1 2">
    <name type="scientific">Gemmata obscuriglobus</name>
    <dbReference type="NCBI Taxonomy" id="114"/>
    <lineage>
        <taxon>Bacteria</taxon>
        <taxon>Pseudomonadati</taxon>
        <taxon>Planctomycetota</taxon>
        <taxon>Planctomycetia</taxon>
        <taxon>Gemmatales</taxon>
        <taxon>Gemmataceae</taxon>
        <taxon>Gemmata</taxon>
    </lineage>
</organism>
<proteinExistence type="predicted"/>
<evidence type="ECO:0000313" key="2">
    <source>
        <dbReference type="Proteomes" id="UP000245802"/>
    </source>
</evidence>
<keyword evidence="2" id="KW-1185">Reference proteome</keyword>
<dbReference type="AlphaFoldDB" id="A0A2Z3HDH3"/>
<dbReference type="EMBL" id="CP025958">
    <property type="protein sequence ID" value="AWM41776.1"/>
    <property type="molecule type" value="Genomic_DNA"/>
</dbReference>
<dbReference type="KEGG" id="gog:C1280_35465"/>
<protein>
    <submittedName>
        <fullName evidence="1">Uncharacterized protein</fullName>
    </submittedName>
</protein>
<dbReference type="OrthoDB" id="9996732at2"/>
<reference evidence="1 2" key="1">
    <citation type="submission" date="2018-01" db="EMBL/GenBank/DDBJ databases">
        <title>G. obscuriglobus.</title>
        <authorList>
            <person name="Franke J."/>
            <person name="Blomberg W."/>
            <person name="Selmecki A."/>
        </authorList>
    </citation>
    <scope>NUCLEOTIDE SEQUENCE [LARGE SCALE GENOMIC DNA]</scope>
    <source>
        <strain evidence="1 2">DSM 5831</strain>
    </source>
</reference>
<name>A0A2Z3HDH3_9BACT</name>
<accession>A0A2Z3HDH3</accession>
<evidence type="ECO:0000313" key="1">
    <source>
        <dbReference type="EMBL" id="AWM41776.1"/>
    </source>
</evidence>
<gene>
    <name evidence="1" type="ORF">C1280_35465</name>
</gene>
<dbReference type="RefSeq" id="WP_010038349.1">
    <property type="nucleotide sequence ID" value="NZ_CP025958.1"/>
</dbReference>
<sequence length="119" mass="13136">MIALLCLCAQPAPPPTVQFDHITVADARPLSGATVRIEFRPDRPEHTWPIGGEERTVTGPAELDDGQERTVVLRGNRLGDLRTGKRIRAVGVLRVIDHPAAAVNGVLVPEWTEIRFEER</sequence>
<dbReference type="Proteomes" id="UP000245802">
    <property type="component" value="Chromosome"/>
</dbReference>